<dbReference type="AlphaFoldDB" id="A0AA39XWQ5"/>
<evidence type="ECO:0000256" key="1">
    <source>
        <dbReference type="SAM" id="MobiDB-lite"/>
    </source>
</evidence>
<keyword evidence="3" id="KW-1185">Reference proteome</keyword>
<sequence length="234" mass="24671">MDASVVVSECEGNATATALALGCVGQASPGLGSVRVPRVARPETKLEGGLMEIARTAQKVSQTGVGSRDVTRQACVNGESVEPSDGIDERPLGTTGATAAHWRGSSGGTGVFTEAIHRMQPPSVASSVNEGRRPGTDVGGRRCATRSEMPFTGGSATRAGSDFVPLSLQVPTISRSLVRREQDMEVSLSSLRGKQLMSWDSRPPAPDFPTTRNSDLGPWQTSPHWLVSRFLQSP</sequence>
<proteinExistence type="predicted"/>
<reference evidence="2" key="1">
    <citation type="submission" date="2023-06" db="EMBL/GenBank/DDBJ databases">
        <title>Genome-scale phylogeny and comparative genomics of the fungal order Sordariales.</title>
        <authorList>
            <consortium name="Lawrence Berkeley National Laboratory"/>
            <person name="Hensen N."/>
            <person name="Bonometti L."/>
            <person name="Westerberg I."/>
            <person name="Brannstrom I.O."/>
            <person name="Guillou S."/>
            <person name="Cros-Aarteil S."/>
            <person name="Calhoun S."/>
            <person name="Haridas S."/>
            <person name="Kuo A."/>
            <person name="Mondo S."/>
            <person name="Pangilinan J."/>
            <person name="Riley R."/>
            <person name="Labutti K."/>
            <person name="Andreopoulos B."/>
            <person name="Lipzen A."/>
            <person name="Chen C."/>
            <person name="Yanf M."/>
            <person name="Daum C."/>
            <person name="Ng V."/>
            <person name="Clum A."/>
            <person name="Steindorff A."/>
            <person name="Ohm R."/>
            <person name="Martin F."/>
            <person name="Silar P."/>
            <person name="Natvig D."/>
            <person name="Lalanne C."/>
            <person name="Gautier V."/>
            <person name="Ament-Velasquez S.L."/>
            <person name="Kruys A."/>
            <person name="Hutchinson M.I."/>
            <person name="Powell A.J."/>
            <person name="Barry K."/>
            <person name="Miller A.N."/>
            <person name="Grigoriev I.V."/>
            <person name="Debuchy R."/>
            <person name="Gladieux P."/>
            <person name="Thoren M.H."/>
            <person name="Johannesson H."/>
        </authorList>
    </citation>
    <scope>NUCLEOTIDE SEQUENCE</scope>
    <source>
        <strain evidence="2">SMH2532-1</strain>
    </source>
</reference>
<dbReference type="EMBL" id="JAULSV010000006">
    <property type="protein sequence ID" value="KAK0641672.1"/>
    <property type="molecule type" value="Genomic_DNA"/>
</dbReference>
<protein>
    <submittedName>
        <fullName evidence="2">Uncharacterized protein</fullName>
    </submittedName>
</protein>
<evidence type="ECO:0000313" key="2">
    <source>
        <dbReference type="EMBL" id="KAK0641672.1"/>
    </source>
</evidence>
<gene>
    <name evidence="2" type="ORF">B0T16DRAFT_219243</name>
</gene>
<dbReference type="Proteomes" id="UP001174936">
    <property type="component" value="Unassembled WGS sequence"/>
</dbReference>
<feature type="compositionally biased region" description="Polar residues" evidence="1">
    <location>
        <begin position="210"/>
        <end position="221"/>
    </location>
</feature>
<feature type="region of interest" description="Disordered" evidence="1">
    <location>
        <begin position="123"/>
        <end position="156"/>
    </location>
</feature>
<name>A0AA39XWQ5_9PEZI</name>
<accession>A0AA39XWQ5</accession>
<comment type="caution">
    <text evidence="2">The sequence shown here is derived from an EMBL/GenBank/DDBJ whole genome shotgun (WGS) entry which is preliminary data.</text>
</comment>
<feature type="region of interest" description="Disordered" evidence="1">
    <location>
        <begin position="197"/>
        <end position="221"/>
    </location>
</feature>
<evidence type="ECO:0000313" key="3">
    <source>
        <dbReference type="Proteomes" id="UP001174936"/>
    </source>
</evidence>
<organism evidence="2 3">
    <name type="scientific">Cercophora newfieldiana</name>
    <dbReference type="NCBI Taxonomy" id="92897"/>
    <lineage>
        <taxon>Eukaryota</taxon>
        <taxon>Fungi</taxon>
        <taxon>Dikarya</taxon>
        <taxon>Ascomycota</taxon>
        <taxon>Pezizomycotina</taxon>
        <taxon>Sordariomycetes</taxon>
        <taxon>Sordariomycetidae</taxon>
        <taxon>Sordariales</taxon>
        <taxon>Lasiosphaeriaceae</taxon>
        <taxon>Cercophora</taxon>
    </lineage>
</organism>